<comment type="caution">
    <text evidence="2">The sequence shown here is derived from an EMBL/GenBank/DDBJ whole genome shotgun (WGS) entry which is preliminary data.</text>
</comment>
<evidence type="ECO:0000313" key="2">
    <source>
        <dbReference type="EMBL" id="CAK0904664.1"/>
    </source>
</evidence>
<gene>
    <name evidence="2" type="ORF">PCOR1329_LOCUS80617</name>
</gene>
<feature type="compositionally biased region" description="Basic and acidic residues" evidence="1">
    <location>
        <begin position="35"/>
        <end position="53"/>
    </location>
</feature>
<feature type="compositionally biased region" description="Basic and acidic residues" evidence="1">
    <location>
        <begin position="77"/>
        <end position="99"/>
    </location>
</feature>
<feature type="compositionally biased region" description="Basic and acidic residues" evidence="1">
    <location>
        <begin position="450"/>
        <end position="473"/>
    </location>
</feature>
<feature type="compositionally biased region" description="Basic and acidic residues" evidence="1">
    <location>
        <begin position="348"/>
        <end position="357"/>
    </location>
</feature>
<feature type="compositionally biased region" description="Basic and acidic residues" evidence="1">
    <location>
        <begin position="164"/>
        <end position="177"/>
    </location>
</feature>
<feature type="compositionally biased region" description="Basic and acidic residues" evidence="1">
    <location>
        <begin position="135"/>
        <end position="147"/>
    </location>
</feature>
<evidence type="ECO:0000313" key="3">
    <source>
        <dbReference type="Proteomes" id="UP001189429"/>
    </source>
</evidence>
<feature type="compositionally biased region" description="Basic and acidic residues" evidence="1">
    <location>
        <begin position="212"/>
        <end position="254"/>
    </location>
</feature>
<keyword evidence="3" id="KW-1185">Reference proteome</keyword>
<evidence type="ECO:0000256" key="1">
    <source>
        <dbReference type="SAM" id="MobiDB-lite"/>
    </source>
</evidence>
<accession>A0ABN9XX68</accession>
<feature type="compositionally biased region" description="Basic and acidic residues" evidence="1">
    <location>
        <begin position="487"/>
        <end position="497"/>
    </location>
</feature>
<feature type="compositionally biased region" description="Polar residues" evidence="1">
    <location>
        <begin position="315"/>
        <end position="325"/>
    </location>
</feature>
<feature type="region of interest" description="Disordered" evidence="1">
    <location>
        <begin position="1"/>
        <end position="497"/>
    </location>
</feature>
<organism evidence="2 3">
    <name type="scientific">Prorocentrum cordatum</name>
    <dbReference type="NCBI Taxonomy" id="2364126"/>
    <lineage>
        <taxon>Eukaryota</taxon>
        <taxon>Sar</taxon>
        <taxon>Alveolata</taxon>
        <taxon>Dinophyceae</taxon>
        <taxon>Prorocentrales</taxon>
        <taxon>Prorocentraceae</taxon>
        <taxon>Prorocentrum</taxon>
    </lineage>
</organism>
<feature type="compositionally biased region" description="Basic and acidic residues" evidence="1">
    <location>
        <begin position="106"/>
        <end position="125"/>
    </location>
</feature>
<protein>
    <submittedName>
        <fullName evidence="2">Uncharacterized protein</fullName>
    </submittedName>
</protein>
<dbReference type="EMBL" id="CAUYUJ010021440">
    <property type="protein sequence ID" value="CAK0904664.1"/>
    <property type="molecule type" value="Genomic_DNA"/>
</dbReference>
<sequence>MSEQSAAAAARQKQTALPEDGALAQLNARKQRPRSARDAEESAARKEARKERPPSAPDAEESAPPEDRAKLKARKEARKERPPSARDAEESAPPEDRAKLKARKEARKEAARDADESALPEDRALAVKLKARKEARKEEVRSARDAEESALLEDGAKLRARKDARKEAARDADESAKLKARKEARKEEVRSAQDAVGSALPEGRALAKLKARKEAREEKVGSARGVDAAKESAPPEDRVLEKGGASKERPRSDRDAEELALPEDRVLEKGGVRKERPRDGEEPAQEGKLKKQRDEGLPQDPRTRKAHRRGDASQPPGTATPQQSKRLPKEDSSAKTARPQECTASSTKEARSGEEMKPTALKEPPEDRAAAMEALQDEAGAALGNQQKAADSASSDSESDEEFEAEKINTTEVDFKNGDGPEAEGCASHISSSDEEDAEVHHTGGSATGRGEKNTSGKDDGDGHGKAEGERMSDSGSESEEGGTVDAHGKKAGENDGKDTILAAKNLAKAPNEWKRFDRLYRNPAKMKSLRNGESKLELFQKFLECDFDEAKFLVKMNKVAEMRKSRTDSLKLYTVRQMKEDLHYDEATIKKVVEVNEKKGWWRPDKINPDNKDLRKYLADSGGSVDATSSLTESFGVSAEMAIDADNATDLLHAGVLQTESWMGEQGIDDAMDLIPRGTINADTTDKEKQKAEREAAKLAKLAKRTPLEVGHDLLDETINFAADLDKHRLRCEGKSLARPTLDALVALEKDVKNILADLKQKVV</sequence>
<reference evidence="2" key="1">
    <citation type="submission" date="2023-10" db="EMBL/GenBank/DDBJ databases">
        <authorList>
            <person name="Chen Y."/>
            <person name="Shah S."/>
            <person name="Dougan E. K."/>
            <person name="Thang M."/>
            <person name="Chan C."/>
        </authorList>
    </citation>
    <scope>NUCLEOTIDE SEQUENCE [LARGE SCALE GENOMIC DNA]</scope>
</reference>
<feature type="compositionally biased region" description="Basic and acidic residues" evidence="1">
    <location>
        <begin position="405"/>
        <end position="419"/>
    </location>
</feature>
<proteinExistence type="predicted"/>
<name>A0ABN9XX68_9DINO</name>
<feature type="compositionally biased region" description="Low complexity" evidence="1">
    <location>
        <begin position="1"/>
        <end position="10"/>
    </location>
</feature>
<dbReference type="Proteomes" id="UP001189429">
    <property type="component" value="Unassembled WGS sequence"/>
</dbReference>
<feature type="compositionally biased region" description="Basic and acidic residues" evidence="1">
    <location>
        <begin position="262"/>
        <end position="296"/>
    </location>
</feature>